<proteinExistence type="predicted"/>
<keyword evidence="1" id="KW-0812">Transmembrane</keyword>
<feature type="transmembrane region" description="Helical" evidence="1">
    <location>
        <begin position="47"/>
        <end position="65"/>
    </location>
</feature>
<dbReference type="Gramene" id="Vigun11g209700.1.v1.2">
    <property type="protein sequence ID" value="Vigun11g209700.1.v1.2.CDS.1"/>
    <property type="gene ID" value="Vigun11g209700.v1.2"/>
</dbReference>
<dbReference type="EMBL" id="CP039347">
    <property type="protein sequence ID" value="QCD88911.1"/>
    <property type="molecule type" value="Genomic_DNA"/>
</dbReference>
<sequence>MGDDDVFYGNDDHREMNDDGMYKEDVIESMRKELESKDLKRRRKNRCYSFFLSCLEFFTLLRGFINF</sequence>
<reference evidence="2 3" key="1">
    <citation type="submission" date="2019-04" db="EMBL/GenBank/DDBJ databases">
        <title>An improved genome assembly and genetic linkage map for asparagus bean, Vigna unguiculata ssp. sesquipedialis.</title>
        <authorList>
            <person name="Xia Q."/>
            <person name="Zhang R."/>
            <person name="Dong Y."/>
        </authorList>
    </citation>
    <scope>NUCLEOTIDE SEQUENCE [LARGE SCALE GENOMIC DNA]</scope>
    <source>
        <tissue evidence="2">Leaf</tissue>
    </source>
</reference>
<keyword evidence="3" id="KW-1185">Reference proteome</keyword>
<protein>
    <submittedName>
        <fullName evidence="2">Uncharacterized protein</fullName>
    </submittedName>
</protein>
<name>A0A4D6LK06_VIGUN</name>
<keyword evidence="1" id="KW-0472">Membrane</keyword>
<organism evidence="2 3">
    <name type="scientific">Vigna unguiculata</name>
    <name type="common">Cowpea</name>
    <dbReference type="NCBI Taxonomy" id="3917"/>
    <lineage>
        <taxon>Eukaryota</taxon>
        <taxon>Viridiplantae</taxon>
        <taxon>Streptophyta</taxon>
        <taxon>Embryophyta</taxon>
        <taxon>Tracheophyta</taxon>
        <taxon>Spermatophyta</taxon>
        <taxon>Magnoliopsida</taxon>
        <taxon>eudicotyledons</taxon>
        <taxon>Gunneridae</taxon>
        <taxon>Pentapetalae</taxon>
        <taxon>rosids</taxon>
        <taxon>fabids</taxon>
        <taxon>Fabales</taxon>
        <taxon>Fabaceae</taxon>
        <taxon>Papilionoideae</taxon>
        <taxon>50 kb inversion clade</taxon>
        <taxon>NPAAA clade</taxon>
        <taxon>indigoferoid/millettioid clade</taxon>
        <taxon>Phaseoleae</taxon>
        <taxon>Vigna</taxon>
    </lineage>
</organism>
<evidence type="ECO:0000313" key="3">
    <source>
        <dbReference type="Proteomes" id="UP000501690"/>
    </source>
</evidence>
<dbReference type="OrthoDB" id="1749484at2759"/>
<dbReference type="AlphaFoldDB" id="A0A4D6LK06"/>
<accession>A0A4D6LK06</accession>
<gene>
    <name evidence="2" type="ORF">DEO72_LG3g3463</name>
</gene>
<evidence type="ECO:0000256" key="1">
    <source>
        <dbReference type="SAM" id="Phobius"/>
    </source>
</evidence>
<evidence type="ECO:0000313" key="2">
    <source>
        <dbReference type="EMBL" id="QCD88911.1"/>
    </source>
</evidence>
<dbReference type="Proteomes" id="UP000501690">
    <property type="component" value="Linkage Group LG3"/>
</dbReference>
<keyword evidence="1" id="KW-1133">Transmembrane helix</keyword>